<feature type="domain" description="S1 motif" evidence="1">
    <location>
        <begin position="8"/>
        <end position="75"/>
    </location>
</feature>
<reference evidence="2 3" key="1">
    <citation type="submission" date="2020-03" db="EMBL/GenBank/DDBJ databases">
        <title>Whole genome shotgun sequence of Phytohabitans rumicis NBRC 108638.</title>
        <authorList>
            <person name="Komaki H."/>
            <person name="Tamura T."/>
        </authorList>
    </citation>
    <scope>NUCLEOTIDE SEQUENCE [LARGE SCALE GENOMIC DNA]</scope>
    <source>
        <strain evidence="2 3">NBRC 108638</strain>
    </source>
</reference>
<organism evidence="2 3">
    <name type="scientific">Phytohabitans rumicis</name>
    <dbReference type="NCBI Taxonomy" id="1076125"/>
    <lineage>
        <taxon>Bacteria</taxon>
        <taxon>Bacillati</taxon>
        <taxon>Actinomycetota</taxon>
        <taxon>Actinomycetes</taxon>
        <taxon>Micromonosporales</taxon>
        <taxon>Micromonosporaceae</taxon>
    </lineage>
</organism>
<dbReference type="GO" id="GO:0003676">
    <property type="term" value="F:nucleic acid binding"/>
    <property type="evidence" value="ECO:0007669"/>
    <property type="project" value="InterPro"/>
</dbReference>
<dbReference type="Proteomes" id="UP000482960">
    <property type="component" value="Unassembled WGS sequence"/>
</dbReference>
<protein>
    <recommendedName>
        <fullName evidence="1">S1 motif domain-containing protein</fullName>
    </recommendedName>
</protein>
<proteinExistence type="predicted"/>
<evidence type="ECO:0000313" key="3">
    <source>
        <dbReference type="Proteomes" id="UP000482960"/>
    </source>
</evidence>
<comment type="caution">
    <text evidence="2">The sequence shown here is derived from an EMBL/GenBank/DDBJ whole genome shotgun (WGS) entry which is preliminary data.</text>
</comment>
<dbReference type="SUPFAM" id="SSF50249">
    <property type="entry name" value="Nucleic acid-binding proteins"/>
    <property type="match status" value="1"/>
</dbReference>
<accession>A0A6V8KQY8</accession>
<dbReference type="PROSITE" id="PS50126">
    <property type="entry name" value="S1"/>
    <property type="match status" value="1"/>
</dbReference>
<dbReference type="Gene3D" id="2.40.50.140">
    <property type="entry name" value="Nucleic acid-binding proteins"/>
    <property type="match status" value="1"/>
</dbReference>
<dbReference type="InterPro" id="IPR003029">
    <property type="entry name" value="S1_domain"/>
</dbReference>
<keyword evidence="3" id="KW-1185">Reference proteome</keyword>
<reference evidence="2 3" key="2">
    <citation type="submission" date="2020-03" db="EMBL/GenBank/DDBJ databases">
        <authorList>
            <person name="Ichikawa N."/>
            <person name="Kimura A."/>
            <person name="Kitahashi Y."/>
            <person name="Uohara A."/>
        </authorList>
    </citation>
    <scope>NUCLEOTIDE SEQUENCE [LARGE SCALE GENOMIC DNA]</scope>
    <source>
        <strain evidence="2 3">NBRC 108638</strain>
    </source>
</reference>
<dbReference type="EMBL" id="BLPG01000001">
    <property type="protein sequence ID" value="GFJ87583.1"/>
    <property type="molecule type" value="Genomic_DNA"/>
</dbReference>
<name>A0A6V8KQY8_9ACTN</name>
<sequence>MIDRLSRWAIVEGTVVDHVPYGLLVRIPSGETGVVDRALIADSPTERHDWPAIGESIAVVGAGYTSAGQLRLSARQSHLSEARTRSAEKEE</sequence>
<gene>
    <name evidence="2" type="ORF">Prum_012250</name>
</gene>
<dbReference type="AlphaFoldDB" id="A0A6V8KQY8"/>
<evidence type="ECO:0000259" key="1">
    <source>
        <dbReference type="PROSITE" id="PS50126"/>
    </source>
</evidence>
<evidence type="ECO:0000313" key="2">
    <source>
        <dbReference type="EMBL" id="GFJ87583.1"/>
    </source>
</evidence>
<dbReference type="InterPro" id="IPR012340">
    <property type="entry name" value="NA-bd_OB-fold"/>
</dbReference>